<keyword evidence="1" id="KW-0472">Membrane</keyword>
<proteinExistence type="predicted"/>
<dbReference type="GO" id="GO:0016491">
    <property type="term" value="F:oxidoreductase activity"/>
    <property type="evidence" value="ECO:0007669"/>
    <property type="project" value="InterPro"/>
</dbReference>
<protein>
    <recommendedName>
        <fullName evidence="2">Amine oxidase domain-containing protein</fullName>
    </recommendedName>
</protein>
<dbReference type="AlphaFoldDB" id="G5JAW0"/>
<keyword evidence="1" id="KW-1133">Transmembrane helix</keyword>
<feature type="domain" description="Amine oxidase" evidence="2">
    <location>
        <begin position="102"/>
        <end position="329"/>
    </location>
</feature>
<dbReference type="Pfam" id="PF01593">
    <property type="entry name" value="Amino_oxidase"/>
    <property type="match status" value="1"/>
</dbReference>
<dbReference type="PATRIC" id="fig|423471.3.peg.4279"/>
<dbReference type="EMBL" id="AESD01000683">
    <property type="protein sequence ID" value="EHJ10678.1"/>
    <property type="molecule type" value="Genomic_DNA"/>
</dbReference>
<dbReference type="GeneID" id="88767982"/>
<dbReference type="SUPFAM" id="SSF51905">
    <property type="entry name" value="FAD/NAD(P)-binding domain"/>
    <property type="match status" value="1"/>
</dbReference>
<accession>G5JAW0</accession>
<dbReference type="Pfam" id="PF13450">
    <property type="entry name" value="NAD_binding_8"/>
    <property type="match status" value="1"/>
</dbReference>
<dbReference type="Gene3D" id="3.50.50.60">
    <property type="entry name" value="FAD/NAD(P)-binding domain"/>
    <property type="match status" value="1"/>
</dbReference>
<gene>
    <name evidence="3" type="ORF">CWATWH0003_4571</name>
</gene>
<evidence type="ECO:0000259" key="2">
    <source>
        <dbReference type="Pfam" id="PF01593"/>
    </source>
</evidence>
<organism evidence="3 4">
    <name type="scientific">Crocosphaera watsonii WH 0003</name>
    <dbReference type="NCBI Taxonomy" id="423471"/>
    <lineage>
        <taxon>Bacteria</taxon>
        <taxon>Bacillati</taxon>
        <taxon>Cyanobacteriota</taxon>
        <taxon>Cyanophyceae</taxon>
        <taxon>Oscillatoriophycideae</taxon>
        <taxon>Chroococcales</taxon>
        <taxon>Aphanothecaceae</taxon>
        <taxon>Crocosphaera</taxon>
    </lineage>
</organism>
<reference evidence="3 4" key="1">
    <citation type="journal article" date="2011" name="Front. Microbiol.">
        <title>Two Strains of Crocosphaera watsonii with Highly Conserved Genomes are Distinguished by Strain-Specific Features.</title>
        <authorList>
            <person name="Bench S.R."/>
            <person name="Ilikchyan I.N."/>
            <person name="Tripp H.J."/>
            <person name="Zehr J.P."/>
        </authorList>
    </citation>
    <scope>NUCLEOTIDE SEQUENCE [LARGE SCALE GENOMIC DNA]</scope>
    <source>
        <strain evidence="3 4">WH 0003</strain>
    </source>
</reference>
<dbReference type="Gene3D" id="3.90.660.10">
    <property type="match status" value="1"/>
</dbReference>
<keyword evidence="1" id="KW-0812">Transmembrane</keyword>
<comment type="caution">
    <text evidence="3">The sequence shown here is derived from an EMBL/GenBank/DDBJ whole genome shotgun (WGS) entry which is preliminary data.</text>
</comment>
<dbReference type="PRINTS" id="PR00420">
    <property type="entry name" value="RNGMNOXGNASE"/>
</dbReference>
<evidence type="ECO:0000256" key="1">
    <source>
        <dbReference type="SAM" id="Phobius"/>
    </source>
</evidence>
<evidence type="ECO:0000313" key="3">
    <source>
        <dbReference type="EMBL" id="EHJ10678.1"/>
    </source>
</evidence>
<dbReference type="Proteomes" id="UP000003477">
    <property type="component" value="Unassembled WGS sequence"/>
</dbReference>
<dbReference type="RefSeq" id="WP_007312431.1">
    <property type="nucleotide sequence ID" value="NZ_AESD01000683.1"/>
</dbReference>
<sequence>MNQKQKNNVLIIGGGICGLIAANVLKNNGIKSTILDKGRGIGGRLATRRIRHSEETIGVFDYGMQFFAVEDATVQKWLAQWLAEGVVTEYSHQDIDPETSYYRGVESNRSLGQYLAKDLDIHLQTRAINIKSSDSGWTVATENGQSFQGDRLILTAPIPQSLTLLENSGIALPSLIKSRLEQVVYHPRITILALLEELSLIPASGWLKLDDSCLASIACNHKKGISPQGFAVTIHSTPEFSHDHWQTDDGIIAEKLFNLASTWLGSKVINYQVHRWRYSHPKTVYGESFLALDNPGSLILAGDAFSLTPAPNLHLTLEKAILSGIKAAEYYGGV</sequence>
<dbReference type="PANTHER" id="PTHR16128">
    <property type="entry name" value="FAD/NAD(P)-BINDING OXIDOREDUCTASE FAMILY PROTEIN"/>
    <property type="match status" value="1"/>
</dbReference>
<name>G5JAW0_CROWT</name>
<feature type="transmembrane region" description="Helical" evidence="1">
    <location>
        <begin position="7"/>
        <end position="25"/>
    </location>
</feature>
<dbReference type="InterPro" id="IPR002937">
    <property type="entry name" value="Amino_oxidase"/>
</dbReference>
<dbReference type="PANTHER" id="PTHR16128:SF5">
    <property type="entry name" value="FAD_NAD(P)-BINDING OXIDOREDUCTASE FAMILY PROTEIN"/>
    <property type="match status" value="1"/>
</dbReference>
<dbReference type="InterPro" id="IPR036188">
    <property type="entry name" value="FAD/NAD-bd_sf"/>
</dbReference>
<evidence type="ECO:0000313" key="4">
    <source>
        <dbReference type="Proteomes" id="UP000003477"/>
    </source>
</evidence>